<dbReference type="Gene3D" id="3.40.50.2000">
    <property type="entry name" value="Glycogen Phosphorylase B"/>
    <property type="match status" value="2"/>
</dbReference>
<dbReference type="OrthoDB" id="9806887at2"/>
<feature type="compositionally biased region" description="Basic and acidic residues" evidence="4">
    <location>
        <begin position="273"/>
        <end position="284"/>
    </location>
</feature>
<dbReference type="Proteomes" id="UP000218810">
    <property type="component" value="Unassembled WGS sequence"/>
</dbReference>
<dbReference type="SUPFAM" id="SSF53756">
    <property type="entry name" value="UDP-Glycosyltransferase/glycogen phosphorylase"/>
    <property type="match status" value="1"/>
</dbReference>
<dbReference type="GO" id="GO:0016757">
    <property type="term" value="F:glycosyltransferase activity"/>
    <property type="evidence" value="ECO:0007669"/>
    <property type="project" value="UniProtKB-KW"/>
</dbReference>
<evidence type="ECO:0000256" key="4">
    <source>
        <dbReference type="SAM" id="MobiDB-lite"/>
    </source>
</evidence>
<dbReference type="PANTHER" id="PTHR12526">
    <property type="entry name" value="GLYCOSYLTRANSFERASE"/>
    <property type="match status" value="1"/>
</dbReference>
<feature type="region of interest" description="Disordered" evidence="4">
    <location>
        <begin position="273"/>
        <end position="294"/>
    </location>
</feature>
<dbReference type="EMBL" id="NTGA01000021">
    <property type="protein sequence ID" value="PAY22634.1"/>
    <property type="molecule type" value="Genomic_DNA"/>
</dbReference>
<reference evidence="7" key="1">
    <citation type="submission" date="2017-09" db="EMBL/GenBank/DDBJ databases">
        <authorList>
            <person name="Zhang Y."/>
            <person name="Huang X."/>
            <person name="Liu J."/>
            <person name="Lu L."/>
            <person name="Peng K."/>
        </authorList>
    </citation>
    <scope>NUCLEOTIDE SEQUENCE [LARGE SCALE GENOMIC DNA]</scope>
    <source>
        <strain evidence="7">S-XJ-1</strain>
    </source>
</reference>
<keyword evidence="7" id="KW-1185">Reference proteome</keyword>
<keyword evidence="2" id="KW-0328">Glycosyltransferase</keyword>
<keyword evidence="3 6" id="KW-0808">Transferase</keyword>
<proteinExistence type="inferred from homology"/>
<sequence>MARILLLCWRDSTHPQGGGSERYLEHVADGLAAAGHTVVYRTSRPRGAPRSDVRRGLAGAGPSSAAAAGAGAGVTISRGGGRFTVYPRALGAILLGRFGVGPLGRLRRPDVVVDTQNGVPFFSRFATTAPVVVLVHHIHREQWPVAGWLVSRIGWWIESRLSPRVHSGSQYVTVSLPSAEELVELGVAPERIAVVRNGLDPLPDGVRPGGPGTRADGPHLAVLSRLVPHKHVEDALDVVAALRGTHPGLVLDVIGSGWWSDRLREYAAERGLDRDQDRDRDRGQDGAGPRHPAGAVVFHGHVDEATKHRILAAATLHLMPSRKEGWGLAVSEAAQHGVPTIGYHHAAGLRDSIDDGETGLLVDDVAAMTTATERLLADSELRDRMGEAARRKAAALSWPATASAMAEVLTAVTEGRRVTGVIGGPPRRGSSPPDR</sequence>
<evidence type="ECO:0000259" key="5">
    <source>
        <dbReference type="Pfam" id="PF13439"/>
    </source>
</evidence>
<evidence type="ECO:0000256" key="2">
    <source>
        <dbReference type="ARBA" id="ARBA00022676"/>
    </source>
</evidence>
<gene>
    <name evidence="6" type="ORF">CEY15_12125</name>
</gene>
<organism evidence="6 7">
    <name type="scientific">Dietzia natronolimnaea</name>
    <dbReference type="NCBI Taxonomy" id="161920"/>
    <lineage>
        <taxon>Bacteria</taxon>
        <taxon>Bacillati</taxon>
        <taxon>Actinomycetota</taxon>
        <taxon>Actinomycetes</taxon>
        <taxon>Mycobacteriales</taxon>
        <taxon>Dietziaceae</taxon>
        <taxon>Dietzia</taxon>
    </lineage>
</organism>
<dbReference type="PANTHER" id="PTHR12526:SF640">
    <property type="entry name" value="COLANIC ACID BIOSYNTHESIS GLYCOSYLTRANSFERASE WCAL-RELATED"/>
    <property type="match status" value="1"/>
</dbReference>
<feature type="domain" description="Glycosyltransferase subfamily 4-like N-terminal" evidence="5">
    <location>
        <begin position="18"/>
        <end position="201"/>
    </location>
</feature>
<dbReference type="Pfam" id="PF13692">
    <property type="entry name" value="Glyco_trans_1_4"/>
    <property type="match status" value="1"/>
</dbReference>
<evidence type="ECO:0000313" key="6">
    <source>
        <dbReference type="EMBL" id="PAY22634.1"/>
    </source>
</evidence>
<evidence type="ECO:0000256" key="3">
    <source>
        <dbReference type="ARBA" id="ARBA00022679"/>
    </source>
</evidence>
<dbReference type="AlphaFoldDB" id="A0A2A2WNV6"/>
<name>A0A2A2WNV6_9ACTN</name>
<dbReference type="Pfam" id="PF13439">
    <property type="entry name" value="Glyco_transf_4"/>
    <property type="match status" value="1"/>
</dbReference>
<evidence type="ECO:0000256" key="1">
    <source>
        <dbReference type="ARBA" id="ARBA00009481"/>
    </source>
</evidence>
<dbReference type="RefSeq" id="WP_095718659.1">
    <property type="nucleotide sequence ID" value="NZ_NTGA01000021.1"/>
</dbReference>
<protein>
    <submittedName>
        <fullName evidence="6">Glycosyl transferase</fullName>
    </submittedName>
</protein>
<comment type="caution">
    <text evidence="6">The sequence shown here is derived from an EMBL/GenBank/DDBJ whole genome shotgun (WGS) entry which is preliminary data.</text>
</comment>
<dbReference type="CDD" id="cd03801">
    <property type="entry name" value="GT4_PimA-like"/>
    <property type="match status" value="1"/>
</dbReference>
<accession>A0A2A2WNV6</accession>
<feature type="region of interest" description="Disordered" evidence="4">
    <location>
        <begin position="42"/>
        <end position="68"/>
    </location>
</feature>
<dbReference type="InterPro" id="IPR028098">
    <property type="entry name" value="Glyco_trans_4-like_N"/>
</dbReference>
<comment type="similarity">
    <text evidence="1">Belongs to the glycosyltransferase group 1 family. Glycosyltransferase 4 subfamily.</text>
</comment>
<evidence type="ECO:0000313" key="7">
    <source>
        <dbReference type="Proteomes" id="UP000218810"/>
    </source>
</evidence>